<dbReference type="InterPro" id="IPR030390">
    <property type="entry name" value="MeTrfase_TrmA_AS"/>
</dbReference>
<dbReference type="Proteomes" id="UP000185469">
    <property type="component" value="Chromosome"/>
</dbReference>
<keyword evidence="3 4" id="KW-0949">S-adenosyl-L-methionine</keyword>
<dbReference type="Pfam" id="PF01938">
    <property type="entry name" value="TRAM"/>
    <property type="match status" value="1"/>
</dbReference>
<feature type="binding site" evidence="4">
    <location>
        <position position="334"/>
    </location>
    <ligand>
        <name>S-adenosyl-L-methionine</name>
        <dbReference type="ChEBI" id="CHEBI:59789"/>
    </ligand>
</feature>
<dbReference type="AlphaFoldDB" id="A0A1L7CXR2"/>
<dbReference type="InterPro" id="IPR012340">
    <property type="entry name" value="NA-bd_OB-fold"/>
</dbReference>
<dbReference type="Pfam" id="PF05958">
    <property type="entry name" value="tRNA_U5-meth_tr"/>
    <property type="match status" value="1"/>
</dbReference>
<evidence type="ECO:0000313" key="7">
    <source>
        <dbReference type="EMBL" id="APT90654.1"/>
    </source>
</evidence>
<reference evidence="7 8" key="1">
    <citation type="submission" date="2014-08" db="EMBL/GenBank/DDBJ databases">
        <title>Complete genome sequence of Corynebacterium sphenisci CECT 5990(T) (=DSM 44792(T)), isolated from healthy wild penguins.</title>
        <authorList>
            <person name="Ruckert C."/>
            <person name="Albersmeier A."/>
            <person name="Winkler A."/>
            <person name="Kalinowski J."/>
        </authorList>
    </citation>
    <scope>NUCLEOTIDE SEQUENCE [LARGE SCALE GENOMIC DNA]</scope>
    <source>
        <strain evidence="7 8">DSM 44792</strain>
    </source>
</reference>
<evidence type="ECO:0000256" key="1">
    <source>
        <dbReference type="ARBA" id="ARBA00022603"/>
    </source>
</evidence>
<dbReference type="SUPFAM" id="SSF53335">
    <property type="entry name" value="S-adenosyl-L-methionine-dependent methyltransferases"/>
    <property type="match status" value="1"/>
</dbReference>
<keyword evidence="1 4" id="KW-0489">Methyltransferase</keyword>
<dbReference type="GO" id="GO:0070475">
    <property type="term" value="P:rRNA base methylation"/>
    <property type="evidence" value="ECO:0007669"/>
    <property type="project" value="TreeGrafter"/>
</dbReference>
<dbReference type="OrthoDB" id="9804590at2"/>
<dbReference type="SUPFAM" id="SSF50249">
    <property type="entry name" value="Nucleic acid-binding proteins"/>
    <property type="match status" value="1"/>
</dbReference>
<protein>
    <recommendedName>
        <fullName evidence="6">TRAM domain-containing protein</fullName>
    </recommendedName>
</protein>
<sequence length="405" mass="41548">MTEAPETVELRIDRPAQGGEFIARLAGRVVLVRGALPGETARVRLADPAAKLLRGTAEEILGASPHRREPGCPAAAAGAGCCDWDFIDPGYAAELKAAVVADALRRIGRLPEAPAPAATALAPATGWRTRTRLGVDDAGRAGLRRRRSRELITGVDCAQNAPGLTAGLGQPGTCPPGGELHAVLDAEGRRHLLHRAAPERGVRGRRRVRRPAATVLEGAACAPERVGGRVFEVPVDGFWQAHRAAAAHYAARVRDWLAPAPGEVAWDLYGGVGVLAAALAGGVGEAGRVLSVEAAAAAGPAGARALADLPVEFRTGLVEEAVPALPRPAAVVLDPPRTGAGAGTVAAIAAAGPGRVLHIGCDPATFARDLGAWAAAGYRVRRLEAVDAFPGTSHVEALALLEPGD</sequence>
<name>A0A1L7CXR2_9CORY</name>
<dbReference type="GO" id="GO:0070041">
    <property type="term" value="F:rRNA (uridine-C5-)-methyltransferase activity"/>
    <property type="evidence" value="ECO:0007669"/>
    <property type="project" value="TreeGrafter"/>
</dbReference>
<dbReference type="InterPro" id="IPR029063">
    <property type="entry name" value="SAM-dependent_MTases_sf"/>
</dbReference>
<dbReference type="Gene3D" id="3.40.50.150">
    <property type="entry name" value="Vaccinia Virus protein VP39"/>
    <property type="match status" value="1"/>
</dbReference>
<dbReference type="STRING" id="1437874.CSPHI_05910"/>
<evidence type="ECO:0000256" key="3">
    <source>
        <dbReference type="ARBA" id="ARBA00022691"/>
    </source>
</evidence>
<evidence type="ECO:0000256" key="4">
    <source>
        <dbReference type="PROSITE-ProRule" id="PRU01024"/>
    </source>
</evidence>
<evidence type="ECO:0000259" key="6">
    <source>
        <dbReference type="PROSITE" id="PS50926"/>
    </source>
</evidence>
<accession>A0A1L7CXR2</accession>
<dbReference type="PANTHER" id="PTHR11061:SF30">
    <property type="entry name" value="TRNA (URACIL(54)-C(5))-METHYLTRANSFERASE"/>
    <property type="match status" value="1"/>
</dbReference>
<organism evidence="7 8">
    <name type="scientific">Corynebacterium sphenisci DSM 44792</name>
    <dbReference type="NCBI Taxonomy" id="1437874"/>
    <lineage>
        <taxon>Bacteria</taxon>
        <taxon>Bacillati</taxon>
        <taxon>Actinomycetota</taxon>
        <taxon>Actinomycetes</taxon>
        <taxon>Mycobacteriales</taxon>
        <taxon>Corynebacteriaceae</taxon>
        <taxon>Corynebacterium</taxon>
    </lineage>
</organism>
<dbReference type="Gene3D" id="2.40.50.140">
    <property type="entry name" value="Nucleic acid-binding proteins"/>
    <property type="match status" value="1"/>
</dbReference>
<dbReference type="PROSITE" id="PS50926">
    <property type="entry name" value="TRAM"/>
    <property type="match status" value="1"/>
</dbReference>
<dbReference type="InterPro" id="IPR002792">
    <property type="entry name" value="TRAM_dom"/>
</dbReference>
<evidence type="ECO:0000256" key="5">
    <source>
        <dbReference type="PROSITE-ProRule" id="PRU10015"/>
    </source>
</evidence>
<dbReference type="PANTHER" id="PTHR11061">
    <property type="entry name" value="RNA M5U METHYLTRANSFERASE"/>
    <property type="match status" value="1"/>
</dbReference>
<dbReference type="PROSITE" id="PS51687">
    <property type="entry name" value="SAM_MT_RNA_M5U"/>
    <property type="match status" value="1"/>
</dbReference>
<gene>
    <name evidence="7" type="ORF">CSPHI_05910</name>
</gene>
<dbReference type="InterPro" id="IPR010280">
    <property type="entry name" value="U5_MeTrfase_fam"/>
</dbReference>
<dbReference type="EMBL" id="CP009248">
    <property type="protein sequence ID" value="APT90654.1"/>
    <property type="molecule type" value="Genomic_DNA"/>
</dbReference>
<dbReference type="Gene3D" id="2.40.50.1070">
    <property type="match status" value="1"/>
</dbReference>
<feature type="binding site" evidence="4">
    <location>
        <position position="269"/>
    </location>
    <ligand>
        <name>S-adenosyl-L-methionine</name>
        <dbReference type="ChEBI" id="CHEBI:59789"/>
    </ligand>
</feature>
<proteinExistence type="inferred from homology"/>
<feature type="active site" evidence="5">
    <location>
        <position position="361"/>
    </location>
</feature>
<evidence type="ECO:0000256" key="2">
    <source>
        <dbReference type="ARBA" id="ARBA00022679"/>
    </source>
</evidence>
<comment type="caution">
    <text evidence="4">Lacks conserved residue(s) required for the propagation of feature annotation.</text>
</comment>
<dbReference type="PROSITE" id="PS01230">
    <property type="entry name" value="TRMA_1"/>
    <property type="match status" value="1"/>
</dbReference>
<feature type="domain" description="TRAM" evidence="6">
    <location>
        <begin position="1"/>
        <end position="59"/>
    </location>
</feature>
<dbReference type="KEGG" id="csph:CSPHI_05910"/>
<keyword evidence="8" id="KW-1185">Reference proteome</keyword>
<comment type="similarity">
    <text evidence="4">Belongs to the class I-like SAM-binding methyltransferase superfamily. RNA M5U methyltransferase family.</text>
</comment>
<feature type="binding site" evidence="4">
    <location>
        <position position="240"/>
    </location>
    <ligand>
        <name>S-adenosyl-L-methionine</name>
        <dbReference type="ChEBI" id="CHEBI:59789"/>
    </ligand>
</feature>
<evidence type="ECO:0000313" key="8">
    <source>
        <dbReference type="Proteomes" id="UP000185469"/>
    </source>
</evidence>
<dbReference type="RefSeq" id="WP_075691899.1">
    <property type="nucleotide sequence ID" value="NZ_CP009248.1"/>
</dbReference>
<keyword evidence="2 4" id="KW-0808">Transferase</keyword>
<feature type="active site" description="Nucleophile" evidence="4">
    <location>
        <position position="361"/>
    </location>
</feature>